<dbReference type="Proteomes" id="UP000612362">
    <property type="component" value="Unassembled WGS sequence"/>
</dbReference>
<comment type="caution">
    <text evidence="2">The sequence shown here is derived from an EMBL/GenBank/DDBJ whole genome shotgun (WGS) entry which is preliminary data.</text>
</comment>
<gene>
    <name evidence="2" type="ORF">KSX_54470</name>
</gene>
<protein>
    <recommendedName>
        <fullName evidence="1">DUF4158 domain-containing protein</fullName>
    </recommendedName>
</protein>
<organism evidence="2 3">
    <name type="scientific">Ktedonospora formicarum</name>
    <dbReference type="NCBI Taxonomy" id="2778364"/>
    <lineage>
        <taxon>Bacteria</taxon>
        <taxon>Bacillati</taxon>
        <taxon>Chloroflexota</taxon>
        <taxon>Ktedonobacteria</taxon>
        <taxon>Ktedonobacterales</taxon>
        <taxon>Ktedonobacteraceae</taxon>
        <taxon>Ktedonospora</taxon>
    </lineage>
</organism>
<dbReference type="EMBL" id="BNJF01000003">
    <property type="protein sequence ID" value="GHO47284.1"/>
    <property type="molecule type" value="Genomic_DNA"/>
</dbReference>
<accession>A0A8J3I8D7</accession>
<dbReference type="InterPro" id="IPR025296">
    <property type="entry name" value="DUF4158"/>
</dbReference>
<dbReference type="Pfam" id="PF13700">
    <property type="entry name" value="DUF4158"/>
    <property type="match status" value="1"/>
</dbReference>
<evidence type="ECO:0000313" key="2">
    <source>
        <dbReference type="EMBL" id="GHO47284.1"/>
    </source>
</evidence>
<sequence>MLADVFPHSLEQESAQAMPVDYLTKEQEQRYGRYIGEPTPEQLARYFHLNDEDRRLIAERRGDHNRLGFTVQIGTLRFLGTFLSNPVNIPVGVIAYIASQLRLANPQCTVRYAEHIQTQQDHAQEIRQHYGYKEFSDSLGGFALMRFLYARAWVGTERPSVLFDLTGAFGVCPAVYP</sequence>
<evidence type="ECO:0000259" key="1">
    <source>
        <dbReference type="Pfam" id="PF13700"/>
    </source>
</evidence>
<reference evidence="2" key="1">
    <citation type="submission" date="2020-10" db="EMBL/GenBank/DDBJ databases">
        <title>Taxonomic study of unclassified bacteria belonging to the class Ktedonobacteria.</title>
        <authorList>
            <person name="Yabe S."/>
            <person name="Wang C.M."/>
            <person name="Zheng Y."/>
            <person name="Sakai Y."/>
            <person name="Cavaletti L."/>
            <person name="Monciardini P."/>
            <person name="Donadio S."/>
        </authorList>
    </citation>
    <scope>NUCLEOTIDE SEQUENCE</scope>
    <source>
        <strain evidence="2">SOSP1-1</strain>
    </source>
</reference>
<name>A0A8J3I8D7_9CHLR</name>
<proteinExistence type="predicted"/>
<keyword evidence="3" id="KW-1185">Reference proteome</keyword>
<evidence type="ECO:0000313" key="3">
    <source>
        <dbReference type="Proteomes" id="UP000612362"/>
    </source>
</evidence>
<feature type="domain" description="DUF4158" evidence="1">
    <location>
        <begin position="23"/>
        <end position="165"/>
    </location>
</feature>
<dbReference type="RefSeq" id="WP_220196602.1">
    <property type="nucleotide sequence ID" value="NZ_BNJF01000003.1"/>
</dbReference>
<dbReference type="AlphaFoldDB" id="A0A8J3I8D7"/>